<dbReference type="SUPFAM" id="SSF56954">
    <property type="entry name" value="Outer membrane efflux proteins (OEP)"/>
    <property type="match status" value="1"/>
</dbReference>
<dbReference type="RefSeq" id="WP_062152095.1">
    <property type="nucleotide sequence ID" value="NZ_CP013003.1"/>
</dbReference>
<feature type="coiled-coil region" evidence="2">
    <location>
        <begin position="322"/>
        <end position="349"/>
    </location>
</feature>
<evidence type="ECO:0000313" key="5">
    <source>
        <dbReference type="Proteomes" id="UP000056905"/>
    </source>
</evidence>
<organism evidence="4 5">
    <name type="scientific">Caulobacter henricii</name>
    <dbReference type="NCBI Taxonomy" id="69395"/>
    <lineage>
        <taxon>Bacteria</taxon>
        <taxon>Pseudomonadati</taxon>
        <taxon>Pseudomonadota</taxon>
        <taxon>Alphaproteobacteria</taxon>
        <taxon>Caulobacterales</taxon>
        <taxon>Caulobacteraceae</taxon>
        <taxon>Caulobacter</taxon>
    </lineage>
</organism>
<reference evidence="4 5" key="1">
    <citation type="submission" date="2015-10" db="EMBL/GenBank/DDBJ databases">
        <title>Conservation of the essential genome among Caulobacter and Brevundimonas species.</title>
        <authorList>
            <person name="Scott D."/>
            <person name="Ely B."/>
        </authorList>
    </citation>
    <scope>NUCLEOTIDE SEQUENCE [LARGE SCALE GENOMIC DNA]</scope>
    <source>
        <strain evidence="4 5">CB4</strain>
        <plasmid evidence="5">CB4 Plasmid</plasmid>
    </source>
</reference>
<name>A0A0P0P4Q6_9CAUL</name>
<sequence length="409" mass="42593">MSSSYARPAAVFGAVLAFVSLGAPLRAAAAPVTLAAALERAQAQSPLITAAQAALAAEQGRARQAGFAPNPEASLQSENIGGSGPYDGFSSAETTLAIGQKLELGGKRRTRAAAARAQVEAAELRLIITRADLAQEVRTRYAEALYADARVTLTIEAADRAQSLASIAATLVDAGREPPLRGLRARTASDEAATAVLTAQAEAAAARRALTTLWSDPEPTIELVEPALQDQPSATVDPTATLDVRLADAEREVADATIDRERAAGKPDLTIQAGVRRFEQTGDQALIVGFTAPIPIRDRNQGNVAAARADATAAEARQRLALARAVRAVRDAQAALAAANARLQVLQARTVPQAEEAVRLSRDGFQAGKFSLLDVLDAQGALSASRNDLIAARLERAKALAALERAAAQ</sequence>
<evidence type="ECO:0000256" key="3">
    <source>
        <dbReference type="SAM" id="SignalP"/>
    </source>
</evidence>
<keyword evidence="2" id="KW-0175">Coiled coil</keyword>
<keyword evidence="4" id="KW-0614">Plasmid</keyword>
<comment type="similarity">
    <text evidence="1">Belongs to the outer membrane factor (OMF) (TC 1.B.17) family.</text>
</comment>
<dbReference type="PANTHER" id="PTHR30203">
    <property type="entry name" value="OUTER MEMBRANE CATION EFFLUX PROTEIN"/>
    <property type="match status" value="1"/>
</dbReference>
<dbReference type="Gene3D" id="1.20.1600.10">
    <property type="entry name" value="Outer membrane efflux proteins (OEP)"/>
    <property type="match status" value="1"/>
</dbReference>
<dbReference type="GO" id="GO:0015562">
    <property type="term" value="F:efflux transmembrane transporter activity"/>
    <property type="evidence" value="ECO:0007669"/>
    <property type="project" value="InterPro"/>
</dbReference>
<dbReference type="OrthoDB" id="9791261at2"/>
<dbReference type="EMBL" id="CP013003">
    <property type="protein sequence ID" value="ALL15485.1"/>
    <property type="molecule type" value="Genomic_DNA"/>
</dbReference>
<dbReference type="Proteomes" id="UP000056905">
    <property type="component" value="Plasmid pCB4"/>
</dbReference>
<keyword evidence="3" id="KW-0732">Signal</keyword>
<proteinExistence type="inferred from homology"/>
<evidence type="ECO:0000313" key="4">
    <source>
        <dbReference type="EMBL" id="ALL15485.1"/>
    </source>
</evidence>
<keyword evidence="5" id="KW-1185">Reference proteome</keyword>
<evidence type="ECO:0000256" key="2">
    <source>
        <dbReference type="SAM" id="Coils"/>
    </source>
</evidence>
<feature type="chain" id="PRO_5006052794" evidence="3">
    <location>
        <begin position="30"/>
        <end position="409"/>
    </location>
</feature>
<accession>A0A0P0P4Q6</accession>
<dbReference type="KEGG" id="chq:AQ619_18545"/>
<evidence type="ECO:0000256" key="1">
    <source>
        <dbReference type="ARBA" id="ARBA00007613"/>
    </source>
</evidence>
<feature type="signal peptide" evidence="3">
    <location>
        <begin position="1"/>
        <end position="29"/>
    </location>
</feature>
<dbReference type="AlphaFoldDB" id="A0A0P0P4Q6"/>
<dbReference type="Pfam" id="PF02321">
    <property type="entry name" value="OEP"/>
    <property type="match status" value="2"/>
</dbReference>
<protein>
    <submittedName>
        <fullName evidence="4">Metal transporter</fullName>
    </submittedName>
</protein>
<dbReference type="PANTHER" id="PTHR30203:SF24">
    <property type="entry name" value="BLR4935 PROTEIN"/>
    <property type="match status" value="1"/>
</dbReference>
<dbReference type="InterPro" id="IPR010131">
    <property type="entry name" value="MdtP/NodT-like"/>
</dbReference>
<dbReference type="InterPro" id="IPR003423">
    <property type="entry name" value="OMP_efflux"/>
</dbReference>
<gene>
    <name evidence="4" type="ORF">AQ619_18545</name>
</gene>
<geneLocation type="plasmid" evidence="5">
    <name>CB4 Plasmid</name>
</geneLocation>